<evidence type="ECO:0008006" key="4">
    <source>
        <dbReference type="Google" id="ProtNLM"/>
    </source>
</evidence>
<dbReference type="EMBL" id="RFXN01000088">
    <property type="protein sequence ID" value="NBR94267.1"/>
    <property type="molecule type" value="Genomic_DNA"/>
</dbReference>
<proteinExistence type="predicted"/>
<evidence type="ECO:0000313" key="2">
    <source>
        <dbReference type="EMBL" id="NBR94267.1"/>
    </source>
</evidence>
<feature type="transmembrane region" description="Helical" evidence="1">
    <location>
        <begin position="54"/>
        <end position="78"/>
    </location>
</feature>
<feature type="transmembrane region" description="Helical" evidence="1">
    <location>
        <begin position="24"/>
        <end position="47"/>
    </location>
</feature>
<feature type="transmembrane region" description="Helical" evidence="1">
    <location>
        <begin position="90"/>
        <end position="111"/>
    </location>
</feature>
<comment type="caution">
    <text evidence="2">The sequence shown here is derived from an EMBL/GenBank/DDBJ whole genome shotgun (WGS) entry which is preliminary data.</text>
</comment>
<evidence type="ECO:0000313" key="3">
    <source>
        <dbReference type="Proteomes" id="UP000740727"/>
    </source>
</evidence>
<keyword evidence="1" id="KW-0472">Membrane</keyword>
<gene>
    <name evidence="2" type="ORF">EBT44_05500</name>
</gene>
<keyword evidence="1" id="KW-0812">Transmembrane</keyword>
<accession>A0A965GEQ0</accession>
<reference evidence="2" key="1">
    <citation type="submission" date="2018-10" db="EMBL/GenBank/DDBJ databases">
        <title>Iterative Subtractive Binning of Freshwater Chronoseries Metagenomes Recovers Nearly Complete Genomes from over Four Hundred Novel Species.</title>
        <authorList>
            <person name="Rodriguez-R L.M."/>
            <person name="Tsementzi D."/>
            <person name="Luo C."/>
            <person name="Konstantinidis K.T."/>
        </authorList>
    </citation>
    <scope>NUCLEOTIDE SEQUENCE</scope>
    <source>
        <strain evidence="2">WB5_2A_028</strain>
    </source>
</reference>
<sequence length="119" mass="12861">MIPATIVGLVGTGISSLWLGRPGFIAGLFAIFLVFFFLVVHLLVALVAPKVSPIAIMGLALGSYFVKIVGLVLCLLLLRPIDMNNRAFGVIAIATTTAWLAGEIWSFSTAWSRRSTRRK</sequence>
<dbReference type="AlphaFoldDB" id="A0A965GEQ0"/>
<organism evidence="2 3">
    <name type="scientific">Candidatus Fonsibacter lacus</name>
    <dbReference type="NCBI Taxonomy" id="2576439"/>
    <lineage>
        <taxon>Bacteria</taxon>
        <taxon>Pseudomonadati</taxon>
        <taxon>Pseudomonadota</taxon>
        <taxon>Alphaproteobacteria</taxon>
        <taxon>Candidatus Pelagibacterales</taxon>
        <taxon>Candidatus Pelagibacterales incertae sedis</taxon>
        <taxon>Candidatus Fonsibacter</taxon>
    </lineage>
</organism>
<name>A0A965GEQ0_9PROT</name>
<evidence type="ECO:0000256" key="1">
    <source>
        <dbReference type="SAM" id="Phobius"/>
    </source>
</evidence>
<keyword evidence="1" id="KW-1133">Transmembrane helix</keyword>
<dbReference type="Proteomes" id="UP000740727">
    <property type="component" value="Unassembled WGS sequence"/>
</dbReference>
<protein>
    <recommendedName>
        <fullName evidence="4">ATP synthase protein I</fullName>
    </recommendedName>
</protein>